<name>A0AAE0IWG9_9PEZI</name>
<dbReference type="Pfam" id="PF20150">
    <property type="entry name" value="2EXR"/>
    <property type="match status" value="1"/>
</dbReference>
<evidence type="ECO:0000313" key="3">
    <source>
        <dbReference type="Proteomes" id="UP001286456"/>
    </source>
</evidence>
<accession>A0AAE0IWG9</accession>
<dbReference type="PANTHER" id="PTHR35910:SF1">
    <property type="entry name" value="2EXR DOMAIN-CONTAINING PROTEIN"/>
    <property type="match status" value="1"/>
</dbReference>
<gene>
    <name evidence="2" type="ORF">B0T19DRAFT_416046</name>
</gene>
<evidence type="ECO:0000313" key="2">
    <source>
        <dbReference type="EMBL" id="KAK3332573.1"/>
    </source>
</evidence>
<dbReference type="PANTHER" id="PTHR35910">
    <property type="entry name" value="2EXR DOMAIN-CONTAINING PROTEIN"/>
    <property type="match status" value="1"/>
</dbReference>
<proteinExistence type="predicted"/>
<evidence type="ECO:0000259" key="1">
    <source>
        <dbReference type="Pfam" id="PF20150"/>
    </source>
</evidence>
<dbReference type="InterPro" id="IPR045518">
    <property type="entry name" value="2EXR"/>
</dbReference>
<dbReference type="Proteomes" id="UP001286456">
    <property type="component" value="Unassembled WGS sequence"/>
</dbReference>
<reference evidence="2" key="1">
    <citation type="journal article" date="2023" name="Mol. Phylogenet. Evol.">
        <title>Genome-scale phylogeny and comparative genomics of the fungal order Sordariales.</title>
        <authorList>
            <person name="Hensen N."/>
            <person name="Bonometti L."/>
            <person name="Westerberg I."/>
            <person name="Brannstrom I.O."/>
            <person name="Guillou S."/>
            <person name="Cros-Aarteil S."/>
            <person name="Calhoun S."/>
            <person name="Haridas S."/>
            <person name="Kuo A."/>
            <person name="Mondo S."/>
            <person name="Pangilinan J."/>
            <person name="Riley R."/>
            <person name="LaButti K."/>
            <person name="Andreopoulos B."/>
            <person name="Lipzen A."/>
            <person name="Chen C."/>
            <person name="Yan M."/>
            <person name="Daum C."/>
            <person name="Ng V."/>
            <person name="Clum A."/>
            <person name="Steindorff A."/>
            <person name="Ohm R.A."/>
            <person name="Martin F."/>
            <person name="Silar P."/>
            <person name="Natvig D.O."/>
            <person name="Lalanne C."/>
            <person name="Gautier V."/>
            <person name="Ament-Velasquez S.L."/>
            <person name="Kruys A."/>
            <person name="Hutchinson M.I."/>
            <person name="Powell A.J."/>
            <person name="Barry K."/>
            <person name="Miller A.N."/>
            <person name="Grigoriev I.V."/>
            <person name="Debuchy R."/>
            <person name="Gladieux P."/>
            <person name="Hiltunen Thoren M."/>
            <person name="Johannesson H."/>
        </authorList>
    </citation>
    <scope>NUCLEOTIDE SEQUENCE</scope>
    <source>
        <strain evidence="2">SMH4131-1</strain>
    </source>
</reference>
<protein>
    <recommendedName>
        <fullName evidence="1">2EXR domain-containing protein</fullName>
    </recommendedName>
</protein>
<dbReference type="AlphaFoldDB" id="A0AAE0IWG9"/>
<sequence>MSLSFPGDSPSVWPTHSFADPSNPTYEECRALGFHYLKPGKQCPHPANVWFRDPRASPSPPLRSRKVILSDILRDHTTGFSSPRARAILAHYIEPDVPSSPSPTTSTPSFPQFTLLPAELREQIWHLALPRRTADLREIRHGRSYIGIRNVKLPVPQLAHVCREARAVVLRLGVRLSLAWPGPGRSNTLVERVGFFLRGIDVALHMPDPDLGADDDPAPAPGDRIGTTSQMILTASDITRVLQCEAAAVHWAGRAKRRLATRDPVTQFMPLSAAQSAGGSLRPWLALKEAGPALRTVYVFYRSRFVEVSLLVDREFPTSEDAAQLSVEVQLLVDLYDDHRLAELSTLETLHADGDNEKPRFASPGARNPGLCLNCERVQWEQNQKKHVECQWLQLFEDELDAEMMDQVFIADETAGGLPYNPEHPWVKEKLRSAPEFRPAVLVHLQVVEQARLQVHDQGVQEHVHA</sequence>
<keyword evidence="3" id="KW-1185">Reference proteome</keyword>
<organism evidence="2 3">
    <name type="scientific">Cercophora scortea</name>
    <dbReference type="NCBI Taxonomy" id="314031"/>
    <lineage>
        <taxon>Eukaryota</taxon>
        <taxon>Fungi</taxon>
        <taxon>Dikarya</taxon>
        <taxon>Ascomycota</taxon>
        <taxon>Pezizomycotina</taxon>
        <taxon>Sordariomycetes</taxon>
        <taxon>Sordariomycetidae</taxon>
        <taxon>Sordariales</taxon>
        <taxon>Lasiosphaeriaceae</taxon>
        <taxon>Cercophora</taxon>
    </lineage>
</organism>
<dbReference type="EMBL" id="JAUEPO010000002">
    <property type="protein sequence ID" value="KAK3332573.1"/>
    <property type="molecule type" value="Genomic_DNA"/>
</dbReference>
<comment type="caution">
    <text evidence="2">The sequence shown here is derived from an EMBL/GenBank/DDBJ whole genome shotgun (WGS) entry which is preliminary data.</text>
</comment>
<feature type="domain" description="2EXR" evidence="1">
    <location>
        <begin position="110"/>
        <end position="170"/>
    </location>
</feature>
<reference evidence="2" key="2">
    <citation type="submission" date="2023-06" db="EMBL/GenBank/DDBJ databases">
        <authorList>
            <consortium name="Lawrence Berkeley National Laboratory"/>
            <person name="Haridas S."/>
            <person name="Hensen N."/>
            <person name="Bonometti L."/>
            <person name="Westerberg I."/>
            <person name="Brannstrom I.O."/>
            <person name="Guillou S."/>
            <person name="Cros-Aarteil S."/>
            <person name="Calhoun S."/>
            <person name="Kuo A."/>
            <person name="Mondo S."/>
            <person name="Pangilinan J."/>
            <person name="Riley R."/>
            <person name="Labutti K."/>
            <person name="Andreopoulos B."/>
            <person name="Lipzen A."/>
            <person name="Chen C."/>
            <person name="Yanf M."/>
            <person name="Daum C."/>
            <person name="Ng V."/>
            <person name="Clum A."/>
            <person name="Steindorff A."/>
            <person name="Ohm R."/>
            <person name="Martin F."/>
            <person name="Silar P."/>
            <person name="Natvig D."/>
            <person name="Lalanne C."/>
            <person name="Gautier V."/>
            <person name="Ament-Velasquez S.L."/>
            <person name="Kruys A."/>
            <person name="Hutchinson M.I."/>
            <person name="Powell A.J."/>
            <person name="Barry K."/>
            <person name="Miller A.N."/>
            <person name="Grigoriev I.V."/>
            <person name="Debuchy R."/>
            <person name="Gladieux P."/>
            <person name="Thoren M.H."/>
            <person name="Johannesson H."/>
        </authorList>
    </citation>
    <scope>NUCLEOTIDE SEQUENCE</scope>
    <source>
        <strain evidence="2">SMH4131-1</strain>
    </source>
</reference>